<dbReference type="STRING" id="1177755.A7A08_02488"/>
<dbReference type="RefSeq" id="WP_069095666.1">
    <property type="nucleotide sequence ID" value="NZ_MASI01000006.1"/>
</dbReference>
<gene>
    <name evidence="5" type="ORF">A7A08_02488</name>
</gene>
<dbReference type="SMART" id="SM00100">
    <property type="entry name" value="cNMP"/>
    <property type="match status" value="1"/>
</dbReference>
<keyword evidence="6" id="KW-1185">Reference proteome</keyword>
<dbReference type="EMBL" id="MASI01000006">
    <property type="protein sequence ID" value="ODA66720.1"/>
    <property type="molecule type" value="Genomic_DNA"/>
</dbReference>
<dbReference type="OrthoDB" id="9807547at2"/>
<dbReference type="SUPFAM" id="SSF51206">
    <property type="entry name" value="cAMP-binding domain-like"/>
    <property type="match status" value="1"/>
</dbReference>
<dbReference type="Gene3D" id="2.60.120.10">
    <property type="entry name" value="Jelly Rolls"/>
    <property type="match status" value="1"/>
</dbReference>
<dbReference type="SUPFAM" id="SSF46785">
    <property type="entry name" value="Winged helix' DNA-binding domain"/>
    <property type="match status" value="1"/>
</dbReference>
<dbReference type="AlphaFoldDB" id="A0A1E2RX61"/>
<dbReference type="InterPro" id="IPR012318">
    <property type="entry name" value="HTH_CRP"/>
</dbReference>
<dbReference type="Gene3D" id="1.10.10.10">
    <property type="entry name" value="Winged helix-like DNA-binding domain superfamily/Winged helix DNA-binding domain"/>
    <property type="match status" value="1"/>
</dbReference>
<dbReference type="InterPro" id="IPR014710">
    <property type="entry name" value="RmlC-like_jellyroll"/>
</dbReference>
<dbReference type="CDD" id="cd00038">
    <property type="entry name" value="CAP_ED"/>
    <property type="match status" value="1"/>
</dbReference>
<dbReference type="GO" id="GO:0005829">
    <property type="term" value="C:cytosol"/>
    <property type="evidence" value="ECO:0007669"/>
    <property type="project" value="TreeGrafter"/>
</dbReference>
<dbReference type="InterPro" id="IPR018490">
    <property type="entry name" value="cNMP-bd_dom_sf"/>
</dbReference>
<keyword evidence="3" id="KW-0804">Transcription</keyword>
<evidence type="ECO:0000259" key="4">
    <source>
        <dbReference type="PROSITE" id="PS50042"/>
    </source>
</evidence>
<accession>A0A1E2RX61</accession>
<dbReference type="PANTHER" id="PTHR24567:SF74">
    <property type="entry name" value="HTH-TYPE TRANSCRIPTIONAL REGULATOR ARCR"/>
    <property type="match status" value="1"/>
</dbReference>
<comment type="caution">
    <text evidence="5">The sequence shown here is derived from an EMBL/GenBank/DDBJ whole genome shotgun (WGS) entry which is preliminary data.</text>
</comment>
<dbReference type="Proteomes" id="UP000095087">
    <property type="component" value="Unassembled WGS sequence"/>
</dbReference>
<dbReference type="Pfam" id="PF00027">
    <property type="entry name" value="cNMP_binding"/>
    <property type="match status" value="1"/>
</dbReference>
<dbReference type="InterPro" id="IPR036388">
    <property type="entry name" value="WH-like_DNA-bd_sf"/>
</dbReference>
<sequence>MNSLNDHSALKHPVTRLTEALTILEQRGWFAGRGADKQKRFASIARLKHYDAGEAVYLMGDVPTGIFGLVTGSLDCSFPRSDGEDYVMHRAGAGFWVGDLALLSEKPRLISIYAAEPTTLVQLPIQELSNLVREDPSLYADFYQLTYENFEHTFRIVTNLSMQSAKKRVADKLLFELNAWPQDEGWLVISQPDLARMTAISLPTLQRVIRRFAEDGLIVKAYGRIKVADPDGLLAICQQDGA</sequence>
<dbReference type="InterPro" id="IPR000595">
    <property type="entry name" value="cNMP-bd_dom"/>
</dbReference>
<organism evidence="5 6">
    <name type="scientific">Methyloligella halotolerans</name>
    <dbReference type="NCBI Taxonomy" id="1177755"/>
    <lineage>
        <taxon>Bacteria</taxon>
        <taxon>Pseudomonadati</taxon>
        <taxon>Pseudomonadota</taxon>
        <taxon>Alphaproteobacteria</taxon>
        <taxon>Hyphomicrobiales</taxon>
        <taxon>Hyphomicrobiaceae</taxon>
        <taxon>Methyloligella</taxon>
    </lineage>
</organism>
<protein>
    <submittedName>
        <fullName evidence="5">cAMP-activated global transcriptional regulator CRP</fullName>
    </submittedName>
</protein>
<proteinExistence type="predicted"/>
<evidence type="ECO:0000313" key="5">
    <source>
        <dbReference type="EMBL" id="ODA66720.1"/>
    </source>
</evidence>
<evidence type="ECO:0000313" key="6">
    <source>
        <dbReference type="Proteomes" id="UP000095087"/>
    </source>
</evidence>
<dbReference type="InterPro" id="IPR050397">
    <property type="entry name" value="Env_Response_Regulators"/>
</dbReference>
<evidence type="ECO:0000256" key="1">
    <source>
        <dbReference type="ARBA" id="ARBA00023015"/>
    </source>
</evidence>
<name>A0A1E2RX61_9HYPH</name>
<dbReference type="GO" id="GO:0003700">
    <property type="term" value="F:DNA-binding transcription factor activity"/>
    <property type="evidence" value="ECO:0007669"/>
    <property type="project" value="TreeGrafter"/>
</dbReference>
<keyword evidence="2" id="KW-0238">DNA-binding</keyword>
<feature type="domain" description="Cyclic nucleotide-binding" evidence="4">
    <location>
        <begin position="29"/>
        <end position="149"/>
    </location>
</feature>
<reference evidence="5 6" key="1">
    <citation type="submission" date="2016-07" db="EMBL/GenBank/DDBJ databases">
        <title>Draft genome sequence of Methyloligella halotolerans C2T (VKM B-2706T=CCUG 61687T=DSM 25045T), a halotolerant polyhydroxybutyrate accumulating methylotroph.</title>
        <authorList>
            <person name="Vasilenko O.V."/>
            <person name="Doronina N.V."/>
            <person name="Poroshina M.N."/>
            <person name="Tarlachkov S.V."/>
            <person name="Trotsenko Y.A."/>
        </authorList>
    </citation>
    <scope>NUCLEOTIDE SEQUENCE [LARGE SCALE GENOMIC DNA]</scope>
    <source>
        <strain evidence="5 6">VKM B-2706</strain>
    </source>
</reference>
<dbReference type="PROSITE" id="PS50042">
    <property type="entry name" value="CNMP_BINDING_3"/>
    <property type="match status" value="1"/>
</dbReference>
<evidence type="ECO:0000256" key="3">
    <source>
        <dbReference type="ARBA" id="ARBA00023163"/>
    </source>
</evidence>
<evidence type="ECO:0000256" key="2">
    <source>
        <dbReference type="ARBA" id="ARBA00023125"/>
    </source>
</evidence>
<dbReference type="PANTHER" id="PTHR24567">
    <property type="entry name" value="CRP FAMILY TRANSCRIPTIONAL REGULATORY PROTEIN"/>
    <property type="match status" value="1"/>
</dbReference>
<dbReference type="InterPro" id="IPR036390">
    <property type="entry name" value="WH_DNA-bd_sf"/>
</dbReference>
<dbReference type="GO" id="GO:0003677">
    <property type="term" value="F:DNA binding"/>
    <property type="evidence" value="ECO:0007669"/>
    <property type="project" value="UniProtKB-KW"/>
</dbReference>
<dbReference type="Pfam" id="PF13545">
    <property type="entry name" value="HTH_Crp_2"/>
    <property type="match status" value="1"/>
</dbReference>
<keyword evidence="1" id="KW-0805">Transcription regulation</keyword>